<dbReference type="EMBL" id="CP011390">
    <property type="protein sequence ID" value="ANE50221.1"/>
    <property type="molecule type" value="Genomic_DNA"/>
</dbReference>
<dbReference type="STRING" id="1492898.SY85_06600"/>
<keyword evidence="15" id="KW-0675">Receptor</keyword>
<dbReference type="Gene3D" id="2.40.170.20">
    <property type="entry name" value="TonB-dependent receptor, beta-barrel domain"/>
    <property type="match status" value="1"/>
</dbReference>
<feature type="chain" id="PRO_5008001098" evidence="12">
    <location>
        <begin position="20"/>
        <end position="710"/>
    </location>
</feature>
<evidence type="ECO:0000313" key="16">
    <source>
        <dbReference type="Proteomes" id="UP000077177"/>
    </source>
</evidence>
<keyword evidence="16" id="KW-1185">Reference proteome</keyword>
<dbReference type="InterPro" id="IPR037066">
    <property type="entry name" value="Plug_dom_sf"/>
</dbReference>
<evidence type="ECO:0000256" key="1">
    <source>
        <dbReference type="ARBA" id="ARBA00004571"/>
    </source>
</evidence>
<keyword evidence="7" id="KW-0408">Iron</keyword>
<dbReference type="PROSITE" id="PS52016">
    <property type="entry name" value="TONB_DEPENDENT_REC_3"/>
    <property type="match status" value="1"/>
</dbReference>
<dbReference type="KEGG" id="fla:SY85_06600"/>
<feature type="signal peptide" evidence="12">
    <location>
        <begin position="1"/>
        <end position="19"/>
    </location>
</feature>
<comment type="similarity">
    <text evidence="11">Belongs to the TonB-dependent receptor family.</text>
</comment>
<keyword evidence="10 11" id="KW-0998">Cell outer membrane</keyword>
<dbReference type="RefSeq" id="WP_066402678.1">
    <property type="nucleotide sequence ID" value="NZ_CP011390.1"/>
</dbReference>
<accession>A0A172TT06</accession>
<proteinExistence type="inferred from homology"/>
<evidence type="ECO:0000259" key="14">
    <source>
        <dbReference type="Pfam" id="PF14905"/>
    </source>
</evidence>
<evidence type="ECO:0000256" key="5">
    <source>
        <dbReference type="ARBA" id="ARBA00022692"/>
    </source>
</evidence>
<dbReference type="PANTHER" id="PTHR32552:SF68">
    <property type="entry name" value="FERRICHROME OUTER MEMBRANE TRANSPORTER_PHAGE RECEPTOR"/>
    <property type="match status" value="1"/>
</dbReference>
<evidence type="ECO:0000256" key="8">
    <source>
        <dbReference type="ARBA" id="ARBA00023065"/>
    </source>
</evidence>
<evidence type="ECO:0000256" key="6">
    <source>
        <dbReference type="ARBA" id="ARBA00022729"/>
    </source>
</evidence>
<feature type="domain" description="Outer membrane protein beta-barrel" evidence="14">
    <location>
        <begin position="489"/>
        <end position="685"/>
    </location>
</feature>
<comment type="subcellular location">
    <subcellularLocation>
        <location evidence="1 11">Cell outer membrane</location>
        <topology evidence="1 11">Multi-pass membrane protein</topology>
    </subcellularLocation>
</comment>
<keyword evidence="2 11" id="KW-0813">Transport</keyword>
<dbReference type="InterPro" id="IPR041700">
    <property type="entry name" value="OMP_b-brl_3"/>
</dbReference>
<keyword evidence="8" id="KW-0406">Ion transport</keyword>
<organism evidence="15 16">
    <name type="scientific">Flavisolibacter tropicus</name>
    <dbReference type="NCBI Taxonomy" id="1492898"/>
    <lineage>
        <taxon>Bacteria</taxon>
        <taxon>Pseudomonadati</taxon>
        <taxon>Bacteroidota</taxon>
        <taxon>Chitinophagia</taxon>
        <taxon>Chitinophagales</taxon>
        <taxon>Chitinophagaceae</taxon>
        <taxon>Flavisolibacter</taxon>
    </lineage>
</organism>
<evidence type="ECO:0000256" key="11">
    <source>
        <dbReference type="PROSITE-ProRule" id="PRU01360"/>
    </source>
</evidence>
<evidence type="ECO:0000256" key="4">
    <source>
        <dbReference type="ARBA" id="ARBA00022496"/>
    </source>
</evidence>
<evidence type="ECO:0000313" key="15">
    <source>
        <dbReference type="EMBL" id="ANE50221.1"/>
    </source>
</evidence>
<name>A0A172TT06_9BACT</name>
<evidence type="ECO:0000256" key="7">
    <source>
        <dbReference type="ARBA" id="ARBA00023004"/>
    </source>
</evidence>
<protein>
    <submittedName>
        <fullName evidence="15">TonB-dependent receptor</fullName>
    </submittedName>
</protein>
<dbReference type="PANTHER" id="PTHR32552">
    <property type="entry name" value="FERRICHROME IRON RECEPTOR-RELATED"/>
    <property type="match status" value="1"/>
</dbReference>
<dbReference type="OrthoDB" id="9761152at2"/>
<keyword evidence="5 11" id="KW-0812">Transmembrane</keyword>
<evidence type="ECO:0000256" key="12">
    <source>
        <dbReference type="SAM" id="SignalP"/>
    </source>
</evidence>
<dbReference type="GO" id="GO:0015344">
    <property type="term" value="F:siderophore uptake transmembrane transporter activity"/>
    <property type="evidence" value="ECO:0007669"/>
    <property type="project" value="TreeGrafter"/>
</dbReference>
<reference evidence="15 16" key="2">
    <citation type="journal article" date="2016" name="Int. J. Syst. Evol. Microbiol.">
        <title>Flavisolibacter tropicus sp. nov., isolated from tropical soil.</title>
        <authorList>
            <person name="Lee J.J."/>
            <person name="Kang M.S."/>
            <person name="Kim G.S."/>
            <person name="Lee C.S."/>
            <person name="Lim S."/>
            <person name="Lee J."/>
            <person name="Roh S.H."/>
            <person name="Kang H."/>
            <person name="Ha J.M."/>
            <person name="Bae S."/>
            <person name="Jung H.Y."/>
            <person name="Kim M.K."/>
        </authorList>
    </citation>
    <scope>NUCLEOTIDE SEQUENCE [LARGE SCALE GENOMIC DNA]</scope>
    <source>
        <strain evidence="15 16">LCS9</strain>
    </source>
</reference>
<feature type="domain" description="TonB-dependent receptor plug" evidence="13">
    <location>
        <begin position="39"/>
        <end position="146"/>
    </location>
</feature>
<evidence type="ECO:0000259" key="13">
    <source>
        <dbReference type="Pfam" id="PF07715"/>
    </source>
</evidence>
<dbReference type="InterPro" id="IPR012910">
    <property type="entry name" value="Plug_dom"/>
</dbReference>
<dbReference type="GO" id="GO:0009279">
    <property type="term" value="C:cell outer membrane"/>
    <property type="evidence" value="ECO:0007669"/>
    <property type="project" value="UniProtKB-SubCell"/>
</dbReference>
<dbReference type="InterPro" id="IPR036942">
    <property type="entry name" value="Beta-barrel_TonB_sf"/>
</dbReference>
<dbReference type="Proteomes" id="UP000077177">
    <property type="component" value="Chromosome"/>
</dbReference>
<gene>
    <name evidence="15" type="ORF">SY85_06600</name>
</gene>
<keyword evidence="6 12" id="KW-0732">Signal</keyword>
<sequence>MKRTALLTISTCALLAAQAQTDTIDLVPVEVKAVRASATAPFTKTNIKKEEIRKQNLGQDLPFILNNTPSVVVNSDAGNGVGYTGIRIRGTDATRINVTLNGVPFNDAESSGAFFVDLPDFLSSVNSIQIQRGVGTSSNGAGAFGATINLSTNDLVKNRNIEINNSYGSFNTLKNTVLYNSGLLGKHFTVDARLSRLSSDGYIDRATSDLRSYYLSTAYTTEKTGLRFTTFSGKEITYQAWNGVSEADLKVNRRINYAGMEKEGTPYDNEVDNYRQDHYQLFFNHKLAQGLTFNTGLFLVRGKGYYEQYKADENYADYNLPVPASGETSSDLVRQLWLDNYYYGNTFSLQYEKEGTALTLGGAITNYDGNHYGKVIWAEKGLSEIKKWYDLDAQKSDANVYAKWQQKLGAYWQLYTDLQWRGVTHDIEGFRYNPTLGVKQFYNFLNPKAGISYNRNNWLLYTSYGVANKEPNRDDFEAGVAQQPLAERLHDLELGIEKNEKAYNWGATLYYMRYDNQLVLTGKINDVGSYTRTNIKDSYRAGIELQGATRITPWLQAAANLTLSKNKLKNFEEYIDNYDDGTQKQNMYNETTIAFSPSAISSGILTFTPVKNTELQLIGKYVGKQYLDNTENEQRKLDAYYTQDIRANYTFQKKWLKGSKLIFQLNNIFNTLYEPNGYTFSYYYNNALTTENYYFPMAGTNWTIGLNIKL</sequence>
<dbReference type="Pfam" id="PF14905">
    <property type="entry name" value="OMP_b-brl_3"/>
    <property type="match status" value="1"/>
</dbReference>
<evidence type="ECO:0000256" key="3">
    <source>
        <dbReference type="ARBA" id="ARBA00022452"/>
    </source>
</evidence>
<evidence type="ECO:0000256" key="9">
    <source>
        <dbReference type="ARBA" id="ARBA00023136"/>
    </source>
</evidence>
<dbReference type="InterPro" id="IPR039426">
    <property type="entry name" value="TonB-dep_rcpt-like"/>
</dbReference>
<dbReference type="PATRIC" id="fig|1492898.3.peg.1427"/>
<keyword evidence="9 11" id="KW-0472">Membrane</keyword>
<dbReference type="Gene3D" id="2.170.130.10">
    <property type="entry name" value="TonB-dependent receptor, plug domain"/>
    <property type="match status" value="1"/>
</dbReference>
<reference evidence="16" key="1">
    <citation type="submission" date="2015-01" db="EMBL/GenBank/DDBJ databases">
        <title>Flavisolibacter sp./LCS9/ whole genome sequencing.</title>
        <authorList>
            <person name="Kim M.K."/>
            <person name="Srinivasan S."/>
            <person name="Lee J.-J."/>
        </authorList>
    </citation>
    <scope>NUCLEOTIDE SEQUENCE [LARGE SCALE GENOMIC DNA]</scope>
    <source>
        <strain evidence="16">LCS9</strain>
    </source>
</reference>
<dbReference type="Pfam" id="PF07715">
    <property type="entry name" value="Plug"/>
    <property type="match status" value="1"/>
</dbReference>
<evidence type="ECO:0000256" key="10">
    <source>
        <dbReference type="ARBA" id="ARBA00023237"/>
    </source>
</evidence>
<evidence type="ECO:0000256" key="2">
    <source>
        <dbReference type="ARBA" id="ARBA00022448"/>
    </source>
</evidence>
<keyword evidence="3 11" id="KW-1134">Transmembrane beta strand</keyword>
<dbReference type="SUPFAM" id="SSF56935">
    <property type="entry name" value="Porins"/>
    <property type="match status" value="1"/>
</dbReference>
<keyword evidence="4" id="KW-0410">Iron transport</keyword>
<dbReference type="AlphaFoldDB" id="A0A172TT06"/>